<proteinExistence type="predicted"/>
<name>A0AA49GM19_9BACT</name>
<evidence type="ECO:0000259" key="2">
    <source>
        <dbReference type="Pfam" id="PF21957"/>
    </source>
</evidence>
<dbReference type="Pfam" id="PF19898">
    <property type="entry name" value="DUF6371"/>
    <property type="match status" value="1"/>
</dbReference>
<evidence type="ECO:0000313" key="3">
    <source>
        <dbReference type="EMBL" id="WKN35055.1"/>
    </source>
</evidence>
<feature type="domain" description="DUF6371" evidence="1">
    <location>
        <begin position="135"/>
        <end position="283"/>
    </location>
</feature>
<dbReference type="Pfam" id="PF21957">
    <property type="entry name" value="Zn_ribbon_16"/>
    <property type="match status" value="1"/>
</dbReference>
<evidence type="ECO:0000259" key="1">
    <source>
        <dbReference type="Pfam" id="PF19898"/>
    </source>
</evidence>
<organism evidence="3">
    <name type="scientific">Roseihalotalea indica</name>
    <dbReference type="NCBI Taxonomy" id="2867963"/>
    <lineage>
        <taxon>Bacteria</taxon>
        <taxon>Pseudomonadati</taxon>
        <taxon>Bacteroidota</taxon>
        <taxon>Cytophagia</taxon>
        <taxon>Cytophagales</taxon>
        <taxon>Catalimonadaceae</taxon>
        <taxon>Roseihalotalea</taxon>
    </lineage>
</organism>
<protein>
    <submittedName>
        <fullName evidence="3">DUF6371 domain-containing protein</fullName>
    </submittedName>
</protein>
<reference evidence="3" key="2">
    <citation type="journal article" date="2024" name="Antonie Van Leeuwenhoek">
        <title>Roseihalotalea indica gen. nov., sp. nov., a halophilic Bacteroidetes from mesopelagic Southwest Indian Ocean with higher carbohydrate metabolic potential.</title>
        <authorList>
            <person name="Chen B."/>
            <person name="Zhang M."/>
            <person name="Lin D."/>
            <person name="Ye J."/>
            <person name="Tang K."/>
        </authorList>
    </citation>
    <scope>NUCLEOTIDE SEQUENCE</scope>
    <source>
        <strain evidence="3">TK19036</strain>
    </source>
</reference>
<accession>A0AA49GM19</accession>
<reference evidence="3" key="1">
    <citation type="journal article" date="2023" name="Comput. Struct. Biotechnol. J.">
        <title>Discovery of a novel marine Bacteroidetes with a rich repertoire of carbohydrate-active enzymes.</title>
        <authorList>
            <person name="Chen B."/>
            <person name="Liu G."/>
            <person name="Chen Q."/>
            <person name="Wang H."/>
            <person name="Liu L."/>
            <person name="Tang K."/>
        </authorList>
    </citation>
    <scope>NUCLEOTIDE SEQUENCE</scope>
    <source>
        <strain evidence="3">TK19036</strain>
    </source>
</reference>
<sequence>MSQYQYILEPYSGMNSRYICPGCEKQRQFTRYIHSESKEPIADHVGRCNREVQCGYHYTPKQYFEENSDSNFREVTMKDWQQNLIKPDIQKRKRQRNLRKLDYSIFFQSSEDKKKSFSTIELRLLEMSLTHYTQNNFVQYLHTLLDEETVMQLVNRYRIGTSKHWKGATVFWQVDQQKRIRSGKIMLYNASTGKRVKQPYNHITWAHKALKLANFSLQQCLFGEHLLSEEPTKIVAITESEKTAMIASAYLPEFLWLASGSLNNLTQDRCKPLADRPVVLFPDVGAYAMWKEKGQQLGFQVSDLLERYSSKESKKQDYDLADYFIKLQFTRKLTFVNIYGKSCTNIINKHGYPASWDNPIRAIGRLNSSLP</sequence>
<dbReference type="NCBIfam" id="NF040506">
    <property type="entry name" value="PG0870_Nterm"/>
    <property type="match status" value="1"/>
</dbReference>
<dbReference type="InterPro" id="IPR045951">
    <property type="entry name" value="DUF6371"/>
</dbReference>
<dbReference type="EMBL" id="CP120682">
    <property type="protein sequence ID" value="WKN35055.1"/>
    <property type="molecule type" value="Genomic_DNA"/>
</dbReference>
<dbReference type="AlphaFoldDB" id="A0AA49GM19"/>
<dbReference type="InterPro" id="IPR047731">
    <property type="entry name" value="Zinc_ribbon_put"/>
</dbReference>
<feature type="domain" description="Zinc beta-ribbon finger putative" evidence="2">
    <location>
        <begin position="4"/>
        <end position="68"/>
    </location>
</feature>
<gene>
    <name evidence="3" type="ORF">K4G66_22005</name>
</gene>